<feature type="signal peptide" evidence="1">
    <location>
        <begin position="1"/>
        <end position="18"/>
    </location>
</feature>
<feature type="chain" id="PRO_5020849734" description="Lipoprotein" evidence="1">
    <location>
        <begin position="19"/>
        <end position="188"/>
    </location>
</feature>
<accession>A0A4P6MTB1</accession>
<dbReference type="PROSITE" id="PS51257">
    <property type="entry name" value="PROKAR_LIPOPROTEIN"/>
    <property type="match status" value="1"/>
</dbReference>
<gene>
    <name evidence="2" type="ORF">EG856_01330</name>
</gene>
<evidence type="ECO:0000313" key="3">
    <source>
        <dbReference type="Proteomes" id="UP000289326"/>
    </source>
</evidence>
<dbReference type="RefSeq" id="WP_130429344.1">
    <property type="nucleotide sequence ID" value="NZ_CP034841.1"/>
</dbReference>
<evidence type="ECO:0000256" key="1">
    <source>
        <dbReference type="SAM" id="SignalP"/>
    </source>
</evidence>
<keyword evidence="1" id="KW-0732">Signal</keyword>
<protein>
    <recommendedName>
        <fullName evidence="4">Lipoprotein</fullName>
    </recommendedName>
</protein>
<sequence length="188" mass="22076">MKKWIKSFIPLLSFTPVALSVSCSLNGTYTKVEGKINFEQLDEQNFKNIKEDSVRIEWKNNYSEQLINNIVIPELNNINSQQQAIDFVQKYFLIKLIAKRPHQGWDGNGNFSHIHEEVINNVFQDHDKVLKFEIYLENKDSLFLNYNKDKKTISFKAQLASQNAEKDNNKRPLYYLEHNFEISTKGTK</sequence>
<dbReference type="KEGG" id="mphi:EG856_01330"/>
<reference evidence="2 3" key="1">
    <citation type="submission" date="2019-01" db="EMBL/GenBank/DDBJ databases">
        <title>Complete sequence and annotation of the Mycoplasma phocirhinis strain 852T genome.</title>
        <authorList>
            <person name="Frasca S.Jr."/>
            <person name="Kutish G.F."/>
            <person name="Castellanos Gell J."/>
            <person name="Michaels D.L."/>
            <person name="Brown D.R."/>
        </authorList>
    </citation>
    <scope>NUCLEOTIDE SEQUENCE [LARGE SCALE GENOMIC DNA]</scope>
    <source>
        <strain evidence="2 3">852</strain>
    </source>
</reference>
<proteinExistence type="predicted"/>
<keyword evidence="3" id="KW-1185">Reference proteome</keyword>
<dbReference type="EMBL" id="CP034841">
    <property type="protein sequence ID" value="QBF34567.1"/>
    <property type="molecule type" value="Genomic_DNA"/>
</dbReference>
<dbReference type="AlphaFoldDB" id="A0A4P6MTB1"/>
<name>A0A4P6MTB1_9BACT</name>
<dbReference type="Proteomes" id="UP000289326">
    <property type="component" value="Chromosome"/>
</dbReference>
<dbReference type="OrthoDB" id="398855at2"/>
<evidence type="ECO:0000313" key="2">
    <source>
        <dbReference type="EMBL" id="QBF34567.1"/>
    </source>
</evidence>
<organism evidence="2 3">
    <name type="scientific">Mycoplasmopsis phocirhinis</name>
    <dbReference type="NCBI Taxonomy" id="142650"/>
    <lineage>
        <taxon>Bacteria</taxon>
        <taxon>Bacillati</taxon>
        <taxon>Mycoplasmatota</taxon>
        <taxon>Mycoplasmoidales</taxon>
        <taxon>Metamycoplasmataceae</taxon>
        <taxon>Mycoplasmopsis</taxon>
    </lineage>
</organism>
<evidence type="ECO:0008006" key="4">
    <source>
        <dbReference type="Google" id="ProtNLM"/>
    </source>
</evidence>